<dbReference type="EMBL" id="BMYK01000009">
    <property type="protein sequence ID" value="GHC86070.1"/>
    <property type="molecule type" value="Genomic_DNA"/>
</dbReference>
<keyword evidence="3" id="KW-0028">Amino-acid biosynthesis</keyword>
<comment type="pathway">
    <text evidence="1">Amino-acid biosynthesis; L-phenylalanine biosynthesis; phenylpyruvate from prephenate: step 1/1.</text>
</comment>
<dbReference type="Gene3D" id="3.40.190.10">
    <property type="entry name" value="Periplasmic binding protein-like II"/>
    <property type="match status" value="1"/>
</dbReference>
<keyword evidence="6" id="KW-0456">Lyase</keyword>
<evidence type="ECO:0000313" key="10">
    <source>
        <dbReference type="Proteomes" id="UP000626210"/>
    </source>
</evidence>
<dbReference type="EC" id="4.2.1.51" evidence="2"/>
<keyword evidence="10" id="KW-1185">Reference proteome</keyword>
<keyword evidence="5" id="KW-0584">Phenylalanine biosynthesis</keyword>
<protein>
    <recommendedName>
        <fullName evidence="2">prephenate dehydratase</fullName>
        <ecNumber evidence="2">4.2.1.51</ecNumber>
    </recommendedName>
</protein>
<dbReference type="PANTHER" id="PTHR21022">
    <property type="entry name" value="PREPHENATE DEHYDRATASE P PROTEIN"/>
    <property type="match status" value="1"/>
</dbReference>
<comment type="catalytic activity">
    <reaction evidence="7">
        <text>prephenate + H(+) = 3-phenylpyruvate + CO2 + H2O</text>
        <dbReference type="Rhea" id="RHEA:21648"/>
        <dbReference type="ChEBI" id="CHEBI:15377"/>
        <dbReference type="ChEBI" id="CHEBI:15378"/>
        <dbReference type="ChEBI" id="CHEBI:16526"/>
        <dbReference type="ChEBI" id="CHEBI:18005"/>
        <dbReference type="ChEBI" id="CHEBI:29934"/>
        <dbReference type="EC" id="4.2.1.51"/>
    </reaction>
</comment>
<organism evidence="9 10">
    <name type="scientific">Pseudorhodoferax aquiterrae</name>
    <dbReference type="NCBI Taxonomy" id="747304"/>
    <lineage>
        <taxon>Bacteria</taxon>
        <taxon>Pseudomonadati</taxon>
        <taxon>Pseudomonadota</taxon>
        <taxon>Betaproteobacteria</taxon>
        <taxon>Burkholderiales</taxon>
        <taxon>Comamonadaceae</taxon>
    </lineage>
</organism>
<reference evidence="10" key="1">
    <citation type="journal article" date="2019" name="Int. J. Syst. Evol. Microbiol.">
        <title>The Global Catalogue of Microorganisms (GCM) 10K type strain sequencing project: providing services to taxonomists for standard genome sequencing and annotation.</title>
        <authorList>
            <consortium name="The Broad Institute Genomics Platform"/>
            <consortium name="The Broad Institute Genome Sequencing Center for Infectious Disease"/>
            <person name="Wu L."/>
            <person name="Ma J."/>
        </authorList>
    </citation>
    <scope>NUCLEOTIDE SEQUENCE [LARGE SCALE GENOMIC DNA]</scope>
    <source>
        <strain evidence="10">KCTC 23314</strain>
    </source>
</reference>
<gene>
    <name evidence="9" type="ORF">GCM10007320_31480</name>
</gene>
<keyword evidence="4" id="KW-0057">Aromatic amino acid biosynthesis</keyword>
<accession>A0ABQ3G328</accession>
<evidence type="ECO:0000256" key="7">
    <source>
        <dbReference type="ARBA" id="ARBA00047848"/>
    </source>
</evidence>
<evidence type="ECO:0000256" key="4">
    <source>
        <dbReference type="ARBA" id="ARBA00023141"/>
    </source>
</evidence>
<evidence type="ECO:0000256" key="2">
    <source>
        <dbReference type="ARBA" id="ARBA00013147"/>
    </source>
</evidence>
<proteinExistence type="predicted"/>
<dbReference type="Proteomes" id="UP000626210">
    <property type="component" value="Unassembled WGS sequence"/>
</dbReference>
<evidence type="ECO:0000256" key="1">
    <source>
        <dbReference type="ARBA" id="ARBA00004741"/>
    </source>
</evidence>
<sequence length="201" mass="21329">MLAMRGGRIVAEYTRMLGYSLLVKPGTARAQVKAVLAHPVALQEVKPWLDREMPTVERRPAASAGAAAQEVAGAAAPGLAAMGPPAAARIHGLVALAQGIEEGPHNVTRWWVIGREVPPPTGHDKTSLRLRTSERAFGSALQALAGLTGRVLAIYERPGRTTLDGHVYLIDLAGHAAQEPLKSFLDANAGFDLLGAYPRCY</sequence>
<dbReference type="InterPro" id="IPR001086">
    <property type="entry name" value="Preph_deHydtase"/>
</dbReference>
<feature type="domain" description="Prephenate dehydratase" evidence="8">
    <location>
        <begin position="1"/>
        <end position="115"/>
    </location>
</feature>
<evidence type="ECO:0000259" key="8">
    <source>
        <dbReference type="PROSITE" id="PS51171"/>
    </source>
</evidence>
<dbReference type="PROSITE" id="PS51171">
    <property type="entry name" value="PREPHENATE_DEHYDR_3"/>
    <property type="match status" value="1"/>
</dbReference>
<comment type="caution">
    <text evidence="9">The sequence shown here is derived from an EMBL/GenBank/DDBJ whole genome shotgun (WGS) entry which is preliminary data.</text>
</comment>
<evidence type="ECO:0000313" key="9">
    <source>
        <dbReference type="EMBL" id="GHC86070.1"/>
    </source>
</evidence>
<evidence type="ECO:0000256" key="3">
    <source>
        <dbReference type="ARBA" id="ARBA00022605"/>
    </source>
</evidence>
<dbReference type="PANTHER" id="PTHR21022:SF19">
    <property type="entry name" value="PREPHENATE DEHYDRATASE-RELATED"/>
    <property type="match status" value="1"/>
</dbReference>
<evidence type="ECO:0000256" key="5">
    <source>
        <dbReference type="ARBA" id="ARBA00023222"/>
    </source>
</evidence>
<evidence type="ECO:0000256" key="6">
    <source>
        <dbReference type="ARBA" id="ARBA00023239"/>
    </source>
</evidence>
<dbReference type="Pfam" id="PF00800">
    <property type="entry name" value="PDT"/>
    <property type="match status" value="1"/>
</dbReference>
<name>A0ABQ3G328_9BURK</name>
<dbReference type="SUPFAM" id="SSF53850">
    <property type="entry name" value="Periplasmic binding protein-like II"/>
    <property type="match status" value="1"/>
</dbReference>